<dbReference type="PROSITE" id="PS00463">
    <property type="entry name" value="ZN2_CY6_FUNGAL_1"/>
    <property type="match status" value="1"/>
</dbReference>
<feature type="region of interest" description="Disordered" evidence="3">
    <location>
        <begin position="415"/>
        <end position="436"/>
    </location>
</feature>
<protein>
    <submittedName>
        <fullName evidence="5">Quinic acid utilization activator</fullName>
    </submittedName>
</protein>
<evidence type="ECO:0000256" key="1">
    <source>
        <dbReference type="ARBA" id="ARBA00022723"/>
    </source>
</evidence>
<dbReference type="SUPFAM" id="SSF57701">
    <property type="entry name" value="Zn2/Cys6 DNA-binding domain"/>
    <property type="match status" value="1"/>
</dbReference>
<dbReference type="EMBL" id="JAADYS010000446">
    <property type="protein sequence ID" value="KAF4469688.1"/>
    <property type="molecule type" value="Genomic_DNA"/>
</dbReference>
<dbReference type="Pfam" id="PF00172">
    <property type="entry name" value="Zn_clus"/>
    <property type="match status" value="1"/>
</dbReference>
<keyword evidence="2" id="KW-0539">Nucleus</keyword>
<dbReference type="AlphaFoldDB" id="A0A8H4LK89"/>
<sequence length="754" mass="82814">MPPRKREHDADSLNAPASTAPAKRQRVSLACDSCRTAREKCDGARPHCGTCTAQNRPCSYTPASRKRGVQTGYLRTIELSLAWLFEQVPGCEGALHRLLTQNDGIDGTRILATKDKAGHRLYRRWSKSRVHKDIGRMLSDEKIPRNETSADDSETEESISPATAMFEKSSPGYSLQGINISQGDASASYNFGSEPRPANYGHESQPAKLTLPPHWERLVDIYLSYTHTWLPIVERESITSTALTYPPEGLVLEANRTSALHAQLWAVLAIASFQDAASTEPSYSNGFSTSEIYSIARRLIPSDYEHLDTPHICSLLLQSLVLLGQKKTMSAWLLIGQASRLALHGRAIATHMFPVKQGASLNHADVRILAASFILDSLASLCLGQSQVTSGIRYSLPSVTVTELMESTEAWAPVPGFGDGDRNGNEAGHQDEPMADPASPLPTFQQLFAFCRLWGTSMDSRLYDSPTSRRITPEDLVKSLDARFSFCNSLIFGGSTPTVPSAYLLQVMFLAITLDLVPGHRPSLFSNLIEVVESCLDKFGRSGTPPIMVTLMDIVQRHGHSSRMQEHDKAKWNATLEALTDVWKPRTSGPDGSKEHQSSINRVDPIRRPIIGPGLMDEISTASHHTDHTATITSGDLENELTRMRQHQEEQQFLSYERQRYAAKSDTSPATTQSLYTVTPNLTFQSPPVNGGPAGPLLQNPNIPSQLVDYDAILEELGSIDCADSIDVDPQFMTNLGFAPGCDLGELFHGDFGT</sequence>
<keyword evidence="1" id="KW-0479">Metal-binding</keyword>
<evidence type="ECO:0000313" key="6">
    <source>
        <dbReference type="Proteomes" id="UP000554235"/>
    </source>
</evidence>
<comment type="caution">
    <text evidence="5">The sequence shown here is derived from an EMBL/GenBank/DDBJ whole genome shotgun (WGS) entry which is preliminary data.</text>
</comment>
<dbReference type="GO" id="GO:0008270">
    <property type="term" value="F:zinc ion binding"/>
    <property type="evidence" value="ECO:0007669"/>
    <property type="project" value="InterPro"/>
</dbReference>
<dbReference type="SMART" id="SM00066">
    <property type="entry name" value="GAL4"/>
    <property type="match status" value="1"/>
</dbReference>
<dbReference type="InterPro" id="IPR052783">
    <property type="entry name" value="Metabolic/Drug-Res_Regulator"/>
</dbReference>
<dbReference type="PANTHER" id="PTHR47655">
    <property type="entry name" value="QUINIC ACID UTILIZATION ACTIVATOR"/>
    <property type="match status" value="1"/>
</dbReference>
<reference evidence="5 6" key="1">
    <citation type="submission" date="2020-01" db="EMBL/GenBank/DDBJ databases">
        <title>Identification and distribution of gene clusters putatively required for synthesis of sphingolipid metabolism inhibitors in phylogenetically diverse species of the filamentous fungus Fusarium.</title>
        <authorList>
            <person name="Kim H.-S."/>
            <person name="Busman M."/>
            <person name="Brown D.W."/>
            <person name="Divon H."/>
            <person name="Uhlig S."/>
            <person name="Proctor R.H."/>
        </authorList>
    </citation>
    <scope>NUCLEOTIDE SEQUENCE [LARGE SCALE GENOMIC DNA]</scope>
    <source>
        <strain evidence="5 6">NRRL 20459</strain>
    </source>
</reference>
<dbReference type="GO" id="GO:0000981">
    <property type="term" value="F:DNA-binding transcription factor activity, RNA polymerase II-specific"/>
    <property type="evidence" value="ECO:0007669"/>
    <property type="project" value="InterPro"/>
</dbReference>
<feature type="region of interest" description="Disordered" evidence="3">
    <location>
        <begin position="137"/>
        <end position="160"/>
    </location>
</feature>
<feature type="compositionally biased region" description="Basic and acidic residues" evidence="3">
    <location>
        <begin position="419"/>
        <end position="432"/>
    </location>
</feature>
<feature type="domain" description="Zn(2)-C6 fungal-type" evidence="4">
    <location>
        <begin position="30"/>
        <end position="60"/>
    </location>
</feature>
<feature type="compositionally biased region" description="Basic and acidic residues" evidence="3">
    <location>
        <begin position="1"/>
        <end position="11"/>
    </location>
</feature>
<keyword evidence="6" id="KW-1185">Reference proteome</keyword>
<dbReference type="Gene3D" id="4.10.240.10">
    <property type="entry name" value="Zn(2)-C6 fungal-type DNA-binding domain"/>
    <property type="match status" value="1"/>
</dbReference>
<dbReference type="CDD" id="cd12148">
    <property type="entry name" value="fungal_TF_MHR"/>
    <property type="match status" value="1"/>
</dbReference>
<dbReference type="Proteomes" id="UP000554235">
    <property type="component" value="Unassembled WGS sequence"/>
</dbReference>
<organism evidence="5 6">
    <name type="scientific">Fusarium albosuccineum</name>
    <dbReference type="NCBI Taxonomy" id="1237068"/>
    <lineage>
        <taxon>Eukaryota</taxon>
        <taxon>Fungi</taxon>
        <taxon>Dikarya</taxon>
        <taxon>Ascomycota</taxon>
        <taxon>Pezizomycotina</taxon>
        <taxon>Sordariomycetes</taxon>
        <taxon>Hypocreomycetidae</taxon>
        <taxon>Hypocreales</taxon>
        <taxon>Nectriaceae</taxon>
        <taxon>Fusarium</taxon>
        <taxon>Fusarium decemcellulare species complex</taxon>
    </lineage>
</organism>
<dbReference type="OrthoDB" id="3364175at2759"/>
<feature type="region of interest" description="Disordered" evidence="3">
    <location>
        <begin position="584"/>
        <end position="607"/>
    </location>
</feature>
<dbReference type="InterPro" id="IPR007219">
    <property type="entry name" value="XnlR_reg_dom"/>
</dbReference>
<evidence type="ECO:0000256" key="2">
    <source>
        <dbReference type="ARBA" id="ARBA00023242"/>
    </source>
</evidence>
<dbReference type="Pfam" id="PF04082">
    <property type="entry name" value="Fungal_trans"/>
    <property type="match status" value="1"/>
</dbReference>
<accession>A0A8H4LK89</accession>
<dbReference type="PROSITE" id="PS50048">
    <property type="entry name" value="ZN2_CY6_FUNGAL_2"/>
    <property type="match status" value="1"/>
</dbReference>
<dbReference type="CDD" id="cd00067">
    <property type="entry name" value="GAL4"/>
    <property type="match status" value="1"/>
</dbReference>
<dbReference type="PANTHER" id="PTHR47655:SF2">
    <property type="entry name" value="QUINIC ACID UTILIZATION ACTIVATOR"/>
    <property type="match status" value="1"/>
</dbReference>
<evidence type="ECO:0000259" key="4">
    <source>
        <dbReference type="PROSITE" id="PS50048"/>
    </source>
</evidence>
<evidence type="ECO:0000313" key="5">
    <source>
        <dbReference type="EMBL" id="KAF4469688.1"/>
    </source>
</evidence>
<proteinExistence type="predicted"/>
<name>A0A8H4LK89_9HYPO</name>
<dbReference type="InterPro" id="IPR001138">
    <property type="entry name" value="Zn2Cys6_DnaBD"/>
</dbReference>
<dbReference type="GO" id="GO:0045944">
    <property type="term" value="P:positive regulation of transcription by RNA polymerase II"/>
    <property type="evidence" value="ECO:0007669"/>
    <property type="project" value="TreeGrafter"/>
</dbReference>
<gene>
    <name evidence="5" type="ORF">FALBO_3426</name>
</gene>
<dbReference type="GO" id="GO:0006351">
    <property type="term" value="P:DNA-templated transcription"/>
    <property type="evidence" value="ECO:0007669"/>
    <property type="project" value="InterPro"/>
</dbReference>
<dbReference type="InterPro" id="IPR036864">
    <property type="entry name" value="Zn2-C6_fun-type_DNA-bd_sf"/>
</dbReference>
<dbReference type="GO" id="GO:0003677">
    <property type="term" value="F:DNA binding"/>
    <property type="evidence" value="ECO:0007669"/>
    <property type="project" value="InterPro"/>
</dbReference>
<feature type="region of interest" description="Disordered" evidence="3">
    <location>
        <begin position="1"/>
        <end position="21"/>
    </location>
</feature>
<evidence type="ECO:0000256" key="3">
    <source>
        <dbReference type="SAM" id="MobiDB-lite"/>
    </source>
</evidence>